<proteinExistence type="predicted"/>
<evidence type="ECO:0000256" key="2">
    <source>
        <dbReference type="SAM" id="MobiDB-lite"/>
    </source>
</evidence>
<feature type="region of interest" description="Disordered" evidence="2">
    <location>
        <begin position="77"/>
        <end position="140"/>
    </location>
</feature>
<reference evidence="3 4" key="1">
    <citation type="journal article" date="2020" name="J. Phycol.">
        <title>Comparative genome analysis reveals Cyanidiococcus gen. nov., a new extremophilic red algal genus sister to Cyanidioschyzon (Cyanidioschyzonaceae, Rhodophyta).</title>
        <authorList>
            <person name="Liu S.-L."/>
            <person name="Chiang Y.-R."/>
            <person name="Yoon H.S."/>
            <person name="Fu H.-Y."/>
        </authorList>
    </citation>
    <scope>NUCLEOTIDE SEQUENCE [LARGE SCALE GENOMIC DNA]</scope>
    <source>
        <strain evidence="3 4">THAL066</strain>
    </source>
</reference>
<keyword evidence="1" id="KW-0175">Coiled coil</keyword>
<name>A0A7J7IRF6_9RHOD</name>
<dbReference type="EMBL" id="VWRR01000001">
    <property type="protein sequence ID" value="KAF6005289.1"/>
    <property type="molecule type" value="Genomic_DNA"/>
</dbReference>
<evidence type="ECO:0000313" key="4">
    <source>
        <dbReference type="Proteomes" id="UP000530660"/>
    </source>
</evidence>
<evidence type="ECO:0000313" key="3">
    <source>
        <dbReference type="EMBL" id="KAF6005289.1"/>
    </source>
</evidence>
<dbReference type="OrthoDB" id="10656255at2759"/>
<protein>
    <submittedName>
        <fullName evidence="3">Uncharacterized protein</fullName>
    </submittedName>
</protein>
<gene>
    <name evidence="3" type="ORF">F1559_004002</name>
</gene>
<sequence>MNVCRVSVWQIWFSARARNLNTFLFDEGAVSFQLGAQGRYVFMNDQVESGLKTVFDEYLEQLEQVACAGAAAEQRVPSTADVPGGSAHSLPLGDRTAQPETKGAPLVTEETGLGETGRESSPWTANSTTLRSGSSTRQTNGTVEEAGAVLAELLQRLRAWTEQARFDSPGGSTSAHPPRMFAQQTETRWTEGAASSAEADEKAGTVVAGVKTTSSEPETLSMQLASVQRQAALVHKECAWVQRLCDELSEEVEQQRQRRLLAEERARQLSEQLEDLYEESMKQARSLRLQFEDALEHEREKARVLAEELDELRQQLAASSTPEESEDADPVRAVRGTRPNPPVHSSDARPTPDVFDKMCQTDRVSATETIVTATESIRDQGRQKRPEMDLPIAGDHRVATMAQPKPVDENALVDCQNPGHAQLYVELYEALKQRDLWMREARALAKSLRFFRQAFHY</sequence>
<accession>A0A7J7IRF6</accession>
<organism evidence="3 4">
    <name type="scientific">Cyanidiococcus yangmingshanensis</name>
    <dbReference type="NCBI Taxonomy" id="2690220"/>
    <lineage>
        <taxon>Eukaryota</taxon>
        <taxon>Rhodophyta</taxon>
        <taxon>Bangiophyceae</taxon>
        <taxon>Cyanidiales</taxon>
        <taxon>Cyanidiaceae</taxon>
        <taxon>Cyanidiococcus</taxon>
    </lineage>
</organism>
<feature type="region of interest" description="Disordered" evidence="2">
    <location>
        <begin position="315"/>
        <end position="355"/>
    </location>
</feature>
<feature type="coiled-coil region" evidence="1">
    <location>
        <begin position="245"/>
        <end position="315"/>
    </location>
</feature>
<comment type="caution">
    <text evidence="3">The sequence shown here is derived from an EMBL/GenBank/DDBJ whole genome shotgun (WGS) entry which is preliminary data.</text>
</comment>
<keyword evidence="4" id="KW-1185">Reference proteome</keyword>
<dbReference type="AlphaFoldDB" id="A0A7J7IRF6"/>
<evidence type="ECO:0000256" key="1">
    <source>
        <dbReference type="SAM" id="Coils"/>
    </source>
</evidence>
<feature type="compositionally biased region" description="Polar residues" evidence="2">
    <location>
        <begin position="119"/>
        <end position="140"/>
    </location>
</feature>
<dbReference type="Proteomes" id="UP000530660">
    <property type="component" value="Unassembled WGS sequence"/>
</dbReference>